<protein>
    <submittedName>
        <fullName evidence="1">Uncharacterized protein</fullName>
    </submittedName>
</protein>
<dbReference type="EMBL" id="KB742969">
    <property type="protein sequence ID" value="EOB02358.1"/>
    <property type="molecule type" value="Genomic_DNA"/>
</dbReference>
<evidence type="ECO:0000313" key="1">
    <source>
        <dbReference type="EMBL" id="EOB02358.1"/>
    </source>
</evidence>
<name>R0LPP8_ANAPL</name>
<evidence type="ECO:0000313" key="2">
    <source>
        <dbReference type="Proteomes" id="UP000296049"/>
    </source>
</evidence>
<sequence length="569" mass="61587">MPWGSCARRAERPALEELCFLFNPDLMISCSWLVLTECFTSSTQQAGGRCCAANVILPSVGEDCENQDNTDGDGKGVVFSELFCIQPVKKCFLTVRHTSRAERALTESPQAGQFAADVCSVLSILLCGCRSSAVCGAAAEASCYMGQYTEAATAAPKGMLCHHLGDILEQPFHSTVATVILQSAGGMASAVLLKGSSFLFKAFLRSMEVGLERSRNGEVTWAVNTLIGTITLFTREEKATRVFVETYGKMQEFVSRHSSISGNCAAPTRVHLTPSGWGGCWGRNKEKTGNHVRVEWDKGAEVEIATAPVLPVSPSLLAMHFLASEAVFPELDCSFFHLFRVFNSSKVLSVQLLLPLTECYEGKVFRALCFIGGLGSEDTRAIILLQLGDDREAATSERRCAIIQFSLERVFILSDAAAHAGNLLASPCVGPYLDSDLGRTLEEGRLKHPSRRNVRLLDCSSKQFQVVQVSLGGEQAGTALFSLQGSLLPFVSVGNLGTIDLIAAFPQSAAMDAAFCTTAMFLLLGIKKEMSISQAVFEDSLKLWRENQSLFNGKLSFSSGIRGVDEKQL</sequence>
<accession>R0LPP8</accession>
<proteinExistence type="predicted"/>
<dbReference type="AlphaFoldDB" id="R0LPP8"/>
<keyword evidence="2" id="KW-1185">Reference proteome</keyword>
<organism evidence="1 2">
    <name type="scientific">Anas platyrhynchos</name>
    <name type="common">Mallard</name>
    <name type="synonym">Anas boschas</name>
    <dbReference type="NCBI Taxonomy" id="8839"/>
    <lineage>
        <taxon>Eukaryota</taxon>
        <taxon>Metazoa</taxon>
        <taxon>Chordata</taxon>
        <taxon>Craniata</taxon>
        <taxon>Vertebrata</taxon>
        <taxon>Euteleostomi</taxon>
        <taxon>Archelosauria</taxon>
        <taxon>Archosauria</taxon>
        <taxon>Dinosauria</taxon>
        <taxon>Saurischia</taxon>
        <taxon>Theropoda</taxon>
        <taxon>Coelurosauria</taxon>
        <taxon>Aves</taxon>
        <taxon>Neognathae</taxon>
        <taxon>Galloanserae</taxon>
        <taxon>Anseriformes</taxon>
        <taxon>Anatidae</taxon>
        <taxon>Anatinae</taxon>
        <taxon>Anas</taxon>
    </lineage>
</organism>
<gene>
    <name evidence="1" type="ORF">Anapl_02386</name>
</gene>
<reference evidence="2" key="1">
    <citation type="journal article" date="2013" name="Nat. Genet.">
        <title>The duck genome and transcriptome provide insight into an avian influenza virus reservoir species.</title>
        <authorList>
            <person name="Huang Y."/>
            <person name="Li Y."/>
            <person name="Burt D.W."/>
            <person name="Chen H."/>
            <person name="Zhang Y."/>
            <person name="Qian W."/>
            <person name="Kim H."/>
            <person name="Gan S."/>
            <person name="Zhao Y."/>
            <person name="Li J."/>
            <person name="Yi K."/>
            <person name="Feng H."/>
            <person name="Zhu P."/>
            <person name="Li B."/>
            <person name="Liu Q."/>
            <person name="Fairley S."/>
            <person name="Magor K.E."/>
            <person name="Du Z."/>
            <person name="Hu X."/>
            <person name="Goodman L."/>
            <person name="Tafer H."/>
            <person name="Vignal A."/>
            <person name="Lee T."/>
            <person name="Kim K.W."/>
            <person name="Sheng Z."/>
            <person name="An Y."/>
            <person name="Searle S."/>
            <person name="Herrero J."/>
            <person name="Groenen M.A."/>
            <person name="Crooijmans R.P."/>
            <person name="Faraut T."/>
            <person name="Cai Q."/>
            <person name="Webster R.G."/>
            <person name="Aldridge J.R."/>
            <person name="Warren W.C."/>
            <person name="Bartschat S."/>
            <person name="Kehr S."/>
            <person name="Marz M."/>
            <person name="Stadler P.F."/>
            <person name="Smith J."/>
            <person name="Kraus R.H."/>
            <person name="Zhao Y."/>
            <person name="Ren L."/>
            <person name="Fei J."/>
            <person name="Morisson M."/>
            <person name="Kaiser P."/>
            <person name="Griffin D.K."/>
            <person name="Rao M."/>
            <person name="Pitel F."/>
            <person name="Wang J."/>
            <person name="Li N."/>
        </authorList>
    </citation>
    <scope>NUCLEOTIDE SEQUENCE [LARGE SCALE GENOMIC DNA]</scope>
</reference>
<dbReference type="Proteomes" id="UP000296049">
    <property type="component" value="Unassembled WGS sequence"/>
</dbReference>